<feature type="region of interest" description="Disordered" evidence="1">
    <location>
        <begin position="276"/>
        <end position="326"/>
    </location>
</feature>
<reference evidence="2" key="2">
    <citation type="submission" date="2023-05" db="EMBL/GenBank/DDBJ databases">
        <authorList>
            <consortium name="Lawrence Berkeley National Laboratory"/>
            <person name="Steindorff A."/>
            <person name="Hensen N."/>
            <person name="Bonometti L."/>
            <person name="Westerberg I."/>
            <person name="Brannstrom I.O."/>
            <person name="Guillou S."/>
            <person name="Cros-Aarteil S."/>
            <person name="Calhoun S."/>
            <person name="Haridas S."/>
            <person name="Kuo A."/>
            <person name="Mondo S."/>
            <person name="Pangilinan J."/>
            <person name="Riley R."/>
            <person name="Labutti K."/>
            <person name="Andreopoulos B."/>
            <person name="Lipzen A."/>
            <person name="Chen C."/>
            <person name="Yanf M."/>
            <person name="Daum C."/>
            <person name="Ng V."/>
            <person name="Clum A."/>
            <person name="Ohm R."/>
            <person name="Martin F."/>
            <person name="Silar P."/>
            <person name="Natvig D."/>
            <person name="Lalanne C."/>
            <person name="Gautier V."/>
            <person name="Ament-Velasquez S.L."/>
            <person name="Kruys A."/>
            <person name="Hutchinson M.I."/>
            <person name="Powell A.J."/>
            <person name="Barry K."/>
            <person name="Miller A.N."/>
            <person name="Grigoriev I.V."/>
            <person name="Debuchy R."/>
            <person name="Gladieux P."/>
            <person name="Thoren M.H."/>
            <person name="Johannesson H."/>
        </authorList>
    </citation>
    <scope>NUCLEOTIDE SEQUENCE</scope>
    <source>
        <strain evidence="2">CBS 103.79</strain>
    </source>
</reference>
<dbReference type="Gene3D" id="2.30.30.40">
    <property type="entry name" value="SH3 Domains"/>
    <property type="match status" value="1"/>
</dbReference>
<name>A0AAN6MJP4_9PEZI</name>
<evidence type="ECO:0008006" key="4">
    <source>
        <dbReference type="Google" id="ProtNLM"/>
    </source>
</evidence>
<feature type="compositionally biased region" description="Polar residues" evidence="1">
    <location>
        <begin position="343"/>
        <end position="352"/>
    </location>
</feature>
<dbReference type="SUPFAM" id="SSF50044">
    <property type="entry name" value="SH3-domain"/>
    <property type="match status" value="1"/>
</dbReference>
<feature type="region of interest" description="Disordered" evidence="1">
    <location>
        <begin position="343"/>
        <end position="421"/>
    </location>
</feature>
<feature type="compositionally biased region" description="Low complexity" evidence="1">
    <location>
        <begin position="372"/>
        <end position="382"/>
    </location>
</feature>
<keyword evidence="3" id="KW-1185">Reference proteome</keyword>
<dbReference type="EMBL" id="MU855528">
    <property type="protein sequence ID" value="KAK3902170.1"/>
    <property type="molecule type" value="Genomic_DNA"/>
</dbReference>
<accession>A0AAN6MJP4</accession>
<evidence type="ECO:0000256" key="1">
    <source>
        <dbReference type="SAM" id="MobiDB-lite"/>
    </source>
</evidence>
<feature type="region of interest" description="Disordered" evidence="1">
    <location>
        <begin position="163"/>
        <end position="264"/>
    </location>
</feature>
<feature type="compositionally biased region" description="Polar residues" evidence="1">
    <location>
        <begin position="302"/>
        <end position="324"/>
    </location>
</feature>
<feature type="compositionally biased region" description="Low complexity" evidence="1">
    <location>
        <begin position="254"/>
        <end position="263"/>
    </location>
</feature>
<gene>
    <name evidence="2" type="ORF">C8A05DRAFT_15728</name>
</gene>
<comment type="caution">
    <text evidence="2">The sequence shown here is derived from an EMBL/GenBank/DDBJ whole genome shotgun (WGS) entry which is preliminary data.</text>
</comment>
<feature type="region of interest" description="Disordered" evidence="1">
    <location>
        <begin position="720"/>
        <end position="743"/>
    </location>
</feature>
<organism evidence="2 3">
    <name type="scientific">Staphylotrichum tortipilum</name>
    <dbReference type="NCBI Taxonomy" id="2831512"/>
    <lineage>
        <taxon>Eukaryota</taxon>
        <taxon>Fungi</taxon>
        <taxon>Dikarya</taxon>
        <taxon>Ascomycota</taxon>
        <taxon>Pezizomycotina</taxon>
        <taxon>Sordariomycetes</taxon>
        <taxon>Sordariomycetidae</taxon>
        <taxon>Sordariales</taxon>
        <taxon>Chaetomiaceae</taxon>
        <taxon>Staphylotrichum</taxon>
    </lineage>
</organism>
<sequence>MAIDIEELILAPFREVVERGKEAVANADAAAADHDDENSTVKRLDKAGKAVVREGERALKRLQPIWDQQVAKHGDTFRAAMARNDEIEDKRRKLEDFLYDFEDYIELDTFDEDKFTQLQALTKSFALHVLDVMKRLRPDGELVGAPAKVVSVFPPLPPLPPAALLQGAGKSPARSPILNHMPKPPSRGRDPHPQGTEPPPRPQRVPSAVSTASSDGRRRRLTPQGLLRRDTTVSHASSHYSVDTLPPYSSEDMPVVPQVSPHPVQERAIPPQTVDAHHHHVPPAADRRLPSAQRPLPRRGSTPDTLVSHSNQTRHTNEPASQDNEPLEIPVFPISRITAWVSDQATAPTSPRFSARPLTIRESVIPEDRAVTSTPSSPAPASLSNHFDHHHPSHPSRVQGGSRPPSSLETAPPAVPPLTLPPAAAELDSGLIVNEDWKTVVSDGANSGSRALVSVSSREPDCSIGPKSSLYQMKGFCEGAQAFKQGGHLQGVKKVQGYVAGATTYTGKCITCGYAHQYDELAMDIEGDPKANFSSSFIRFRVRFLYKSHLTTSRAPEGYYGCLFCAHTGSVVTEGDATVFATSDALFRHLARHPQPLPAVPDVTVLYGRDFAPDSADAAKLNDFDVHFLEPPVLPPTAGMGLVLEKLPVAVGSRMHLQRHGEKKLTRPEGVSEKGMLQFFVGACIIGVEFPAQWGGKWARGWHDGMLGVFPVKSVELERPRRGETPPLGGMGRRESISTGAGGGGGVVTASVVARWKWEPHDAAEKGWLVFDKGDTITNVAWVERESWCWSGTNKKGQLGVFPRSHVRWDKVKEEVVPLVGSPVARPTTTKGTTAKRGFFGRSKAPVPASSASSMSGASSVVEIVL</sequence>
<evidence type="ECO:0000313" key="2">
    <source>
        <dbReference type="EMBL" id="KAK3902170.1"/>
    </source>
</evidence>
<protein>
    <recommendedName>
        <fullName evidence="4">SH3 domain-containing protein</fullName>
    </recommendedName>
</protein>
<evidence type="ECO:0000313" key="3">
    <source>
        <dbReference type="Proteomes" id="UP001303889"/>
    </source>
</evidence>
<dbReference type="Proteomes" id="UP001303889">
    <property type="component" value="Unassembled WGS sequence"/>
</dbReference>
<dbReference type="InterPro" id="IPR036028">
    <property type="entry name" value="SH3-like_dom_sf"/>
</dbReference>
<reference evidence="2" key="1">
    <citation type="journal article" date="2023" name="Mol. Phylogenet. Evol.">
        <title>Genome-scale phylogeny and comparative genomics of the fungal order Sordariales.</title>
        <authorList>
            <person name="Hensen N."/>
            <person name="Bonometti L."/>
            <person name="Westerberg I."/>
            <person name="Brannstrom I.O."/>
            <person name="Guillou S."/>
            <person name="Cros-Aarteil S."/>
            <person name="Calhoun S."/>
            <person name="Haridas S."/>
            <person name="Kuo A."/>
            <person name="Mondo S."/>
            <person name="Pangilinan J."/>
            <person name="Riley R."/>
            <person name="LaButti K."/>
            <person name="Andreopoulos B."/>
            <person name="Lipzen A."/>
            <person name="Chen C."/>
            <person name="Yan M."/>
            <person name="Daum C."/>
            <person name="Ng V."/>
            <person name="Clum A."/>
            <person name="Steindorff A."/>
            <person name="Ohm R.A."/>
            <person name="Martin F."/>
            <person name="Silar P."/>
            <person name="Natvig D.O."/>
            <person name="Lalanne C."/>
            <person name="Gautier V."/>
            <person name="Ament-Velasquez S.L."/>
            <person name="Kruys A."/>
            <person name="Hutchinson M.I."/>
            <person name="Powell A.J."/>
            <person name="Barry K."/>
            <person name="Miller A.N."/>
            <person name="Grigoriev I.V."/>
            <person name="Debuchy R."/>
            <person name="Gladieux P."/>
            <person name="Hiltunen Thoren M."/>
            <person name="Johannesson H."/>
        </authorList>
    </citation>
    <scope>NUCLEOTIDE SEQUENCE</scope>
    <source>
        <strain evidence="2">CBS 103.79</strain>
    </source>
</reference>
<proteinExistence type="predicted"/>
<dbReference type="AlphaFoldDB" id="A0AAN6MJP4"/>